<keyword evidence="1" id="KW-0812">Transmembrane</keyword>
<dbReference type="PANTHER" id="PTHR37314">
    <property type="entry name" value="SLR0142 PROTEIN"/>
    <property type="match status" value="1"/>
</dbReference>
<dbReference type="EMBL" id="LMUA01000018">
    <property type="protein sequence ID" value="KUE75647.1"/>
    <property type="molecule type" value="Genomic_DNA"/>
</dbReference>
<feature type="transmembrane region" description="Helical" evidence="1">
    <location>
        <begin position="104"/>
        <end position="123"/>
    </location>
</feature>
<reference evidence="2 6" key="1">
    <citation type="submission" date="2015-10" db="EMBL/GenBank/DDBJ databases">
        <title>A novel member of the family Ruminococcaceae isolated from human faeces.</title>
        <authorList>
            <person name="Shkoporov A.N."/>
            <person name="Chaplin A.V."/>
            <person name="Motuzova O.V."/>
            <person name="Kafarskaia L.I."/>
            <person name="Efimov B.A."/>
        </authorList>
    </citation>
    <scope>NUCLEOTIDE SEQUENCE [LARGE SCALE GENOMIC DNA]</scope>
    <source>
        <strain evidence="2 6">668</strain>
    </source>
</reference>
<dbReference type="EMBL" id="WMZU01000001">
    <property type="protein sequence ID" value="MTS25716.1"/>
    <property type="molecule type" value="Genomic_DNA"/>
</dbReference>
<keyword evidence="1" id="KW-1133">Transmembrane helix</keyword>
<proteinExistence type="predicted"/>
<organism evidence="2 6">
    <name type="scientific">Ruthenibacterium lactatiformans</name>
    <dbReference type="NCBI Taxonomy" id="1550024"/>
    <lineage>
        <taxon>Bacteria</taxon>
        <taxon>Bacillati</taxon>
        <taxon>Bacillota</taxon>
        <taxon>Clostridia</taxon>
        <taxon>Eubacteriales</taxon>
        <taxon>Oscillospiraceae</taxon>
        <taxon>Ruthenibacterium</taxon>
    </lineage>
</organism>
<gene>
    <name evidence="2" type="ORF">ASJ35_12810</name>
    <name evidence="3" type="ORF">FYJ76_08635</name>
    <name evidence="5" type="ORF">GMD52_08405</name>
    <name evidence="4" type="ORF">GMD59_00235</name>
</gene>
<accession>A0A0W7TPK3</accession>
<dbReference type="Proteomes" id="UP000472755">
    <property type="component" value="Unassembled WGS sequence"/>
</dbReference>
<feature type="transmembrane region" description="Helical" evidence="1">
    <location>
        <begin position="184"/>
        <end position="205"/>
    </location>
</feature>
<evidence type="ECO:0000313" key="6">
    <source>
        <dbReference type="Proteomes" id="UP000053433"/>
    </source>
</evidence>
<keyword evidence="1" id="KW-0472">Membrane</keyword>
<feature type="transmembrane region" description="Helical" evidence="1">
    <location>
        <begin position="72"/>
        <end position="92"/>
    </location>
</feature>
<evidence type="ECO:0000256" key="1">
    <source>
        <dbReference type="SAM" id="Phobius"/>
    </source>
</evidence>
<protein>
    <submittedName>
        <fullName evidence="3">DUF1275 domain-containing protein</fullName>
    </submittedName>
</protein>
<evidence type="ECO:0000313" key="2">
    <source>
        <dbReference type="EMBL" id="KUE75647.1"/>
    </source>
</evidence>
<dbReference type="PANTHER" id="PTHR37314:SF4">
    <property type="entry name" value="UPF0700 TRANSMEMBRANE PROTEIN YOAK"/>
    <property type="match status" value="1"/>
</dbReference>
<evidence type="ECO:0000313" key="7">
    <source>
        <dbReference type="Proteomes" id="UP000431913"/>
    </source>
</evidence>
<feature type="transmembrane region" description="Helical" evidence="1">
    <location>
        <begin position="49"/>
        <end position="66"/>
    </location>
</feature>
<dbReference type="EMBL" id="WMZR01000009">
    <property type="protein sequence ID" value="MTS51562.1"/>
    <property type="molecule type" value="Genomic_DNA"/>
</dbReference>
<dbReference type="Proteomes" id="UP000449193">
    <property type="component" value="Unassembled WGS sequence"/>
</dbReference>
<evidence type="ECO:0000313" key="9">
    <source>
        <dbReference type="Proteomes" id="UP000472755"/>
    </source>
</evidence>
<evidence type="ECO:0000313" key="5">
    <source>
        <dbReference type="EMBL" id="MTS51562.1"/>
    </source>
</evidence>
<reference evidence="8 9" key="2">
    <citation type="journal article" date="2019" name="Nat. Med.">
        <title>A library of human gut bacterial isolates paired with longitudinal multiomics data enables mechanistic microbiome research.</title>
        <authorList>
            <person name="Poyet M."/>
            <person name="Groussin M."/>
            <person name="Gibbons S.M."/>
            <person name="Avila-Pacheco J."/>
            <person name="Jiang X."/>
            <person name="Kearney S.M."/>
            <person name="Perrotta A.R."/>
            <person name="Berdy B."/>
            <person name="Zhao S."/>
            <person name="Lieberman T.D."/>
            <person name="Swanson P.K."/>
            <person name="Smith M."/>
            <person name="Roesemann S."/>
            <person name="Alexander J.E."/>
            <person name="Rich S.A."/>
            <person name="Livny J."/>
            <person name="Vlamakis H."/>
            <person name="Clish C."/>
            <person name="Bullock K."/>
            <person name="Deik A."/>
            <person name="Scott J."/>
            <person name="Pierce K.A."/>
            <person name="Xavier R.J."/>
            <person name="Alm E.J."/>
        </authorList>
    </citation>
    <scope>NUCLEOTIDE SEQUENCE [LARGE SCALE GENOMIC DNA]</scope>
    <source>
        <strain evidence="4 9">BIOML-A4</strain>
        <strain evidence="5 8">BIOML-A7</strain>
    </source>
</reference>
<reference evidence="3 7" key="3">
    <citation type="submission" date="2019-08" db="EMBL/GenBank/DDBJ databases">
        <title>In-depth cultivation of the pig gut microbiome towards novel bacterial diversity and tailored functional studies.</title>
        <authorList>
            <person name="Wylensek D."/>
            <person name="Hitch T.C.A."/>
            <person name="Clavel T."/>
        </authorList>
    </citation>
    <scope>NUCLEOTIDE SEQUENCE [LARGE SCALE GENOMIC DNA]</scope>
    <source>
        <strain evidence="3 7">WCA3-601-WT-6J</strain>
    </source>
</reference>
<comment type="caution">
    <text evidence="2">The sequence shown here is derived from an EMBL/GenBank/DDBJ whole genome shotgun (WGS) entry which is preliminary data.</text>
</comment>
<dbReference type="AlphaFoldDB" id="A0A0W7TPK3"/>
<dbReference type="EMBL" id="VUNJ01000007">
    <property type="protein sequence ID" value="MST92003.1"/>
    <property type="molecule type" value="Genomic_DNA"/>
</dbReference>
<dbReference type="Proteomes" id="UP000053433">
    <property type="component" value="Unassembled WGS sequence"/>
</dbReference>
<name>A0A0W7TPK3_9FIRM</name>
<dbReference type="Pfam" id="PF06912">
    <property type="entry name" value="DUF1275"/>
    <property type="match status" value="1"/>
</dbReference>
<dbReference type="InterPro" id="IPR010699">
    <property type="entry name" value="DUF1275"/>
</dbReference>
<evidence type="ECO:0000313" key="4">
    <source>
        <dbReference type="EMBL" id="MTS25716.1"/>
    </source>
</evidence>
<dbReference type="RefSeq" id="WP_009325993.1">
    <property type="nucleotide sequence ID" value="NZ_CAQJQL010000038.1"/>
</dbReference>
<feature type="transmembrane region" description="Helical" evidence="1">
    <location>
        <begin position="211"/>
        <end position="229"/>
    </location>
</feature>
<evidence type="ECO:0000313" key="8">
    <source>
        <dbReference type="Proteomes" id="UP000449193"/>
    </source>
</evidence>
<evidence type="ECO:0000313" key="3">
    <source>
        <dbReference type="EMBL" id="MST92003.1"/>
    </source>
</evidence>
<dbReference type="Proteomes" id="UP000431913">
    <property type="component" value="Unassembled WGS sequence"/>
</dbReference>
<sequence length="231" mass="24831">MLHAIAAFLRREGETLERAPAHEMLRVGLCLAFTGGFLDAYTYLLRGGVFANAQTGNMVLMALYAARRDGRAFYYLLPIAAFLAGVIVTEWLKARLTNAQHIAWQHVVLLAEAILVFAVGFVPRSVPDAVVNVTVSFICSLQVNSFRRTRGLPYATTMCTGNLRSAGEHVFAWAHGDKTAGRAALRYCAVILVFCAGAWAGAVLAGAWGVHAVWACSAALLAAFGLMLAGR</sequence>